<keyword evidence="5" id="KW-1133">Transmembrane helix</keyword>
<evidence type="ECO:0000313" key="7">
    <source>
        <dbReference type="EMBL" id="KAJ0401869.1"/>
    </source>
</evidence>
<reference evidence="7" key="1">
    <citation type="submission" date="2021-12" db="EMBL/GenBank/DDBJ databases">
        <title>Prjna785345.</title>
        <authorList>
            <person name="Rujirawat T."/>
            <person name="Krajaejun T."/>
        </authorList>
    </citation>
    <scope>NUCLEOTIDE SEQUENCE</scope>
    <source>
        <strain evidence="7">Pi057C3</strain>
    </source>
</reference>
<keyword evidence="2" id="KW-0479">Metal-binding</keyword>
<evidence type="ECO:0000256" key="2">
    <source>
        <dbReference type="ARBA" id="ARBA00022723"/>
    </source>
</evidence>
<dbReference type="Gene3D" id="1.10.472.80">
    <property type="entry name" value="Ypt/Rab-GAP domain of gyp1p, domain 3"/>
    <property type="match status" value="1"/>
</dbReference>
<keyword evidence="5" id="KW-0812">Transmembrane</keyword>
<dbReference type="Pfam" id="PF05761">
    <property type="entry name" value="5_nucleotid"/>
    <property type="match status" value="1"/>
</dbReference>
<accession>A0AAD5LKN9</accession>
<dbReference type="PANTHER" id="PTHR12103">
    <property type="entry name" value="5'-NUCLEOTIDASE DOMAIN-CONTAINING"/>
    <property type="match status" value="1"/>
</dbReference>
<dbReference type="PANTHER" id="PTHR12103:SF12">
    <property type="entry name" value="FI20020P1"/>
    <property type="match status" value="1"/>
</dbReference>
<dbReference type="InterPro" id="IPR000195">
    <property type="entry name" value="Rab-GAP-TBC_dom"/>
</dbReference>
<comment type="caution">
    <text evidence="7">The sequence shown here is derived from an EMBL/GenBank/DDBJ whole genome shotgun (WGS) entry which is preliminary data.</text>
</comment>
<keyword evidence="5" id="KW-0472">Membrane</keyword>
<dbReference type="InterPro" id="IPR008380">
    <property type="entry name" value="HAD-SF_hydro_IG_5-nucl"/>
</dbReference>
<protein>
    <recommendedName>
        <fullName evidence="6">Rab-GAP TBC domain-containing protein</fullName>
    </recommendedName>
</protein>
<evidence type="ECO:0000259" key="6">
    <source>
        <dbReference type="Pfam" id="PF00566"/>
    </source>
</evidence>
<comment type="similarity">
    <text evidence="1">Belongs to the 5'(3')-deoxyribonucleotidase family.</text>
</comment>
<dbReference type="AlphaFoldDB" id="A0AAD5LKN9"/>
<dbReference type="InterPro" id="IPR023214">
    <property type="entry name" value="HAD_sf"/>
</dbReference>
<dbReference type="Pfam" id="PF00566">
    <property type="entry name" value="RabGAP-TBC"/>
    <property type="match status" value="1"/>
</dbReference>
<evidence type="ECO:0000256" key="3">
    <source>
        <dbReference type="ARBA" id="ARBA00022801"/>
    </source>
</evidence>
<feature type="domain" description="Rab-GAP TBC" evidence="6">
    <location>
        <begin position="136"/>
        <end position="241"/>
    </location>
</feature>
<evidence type="ECO:0000256" key="4">
    <source>
        <dbReference type="ARBA" id="ARBA00022842"/>
    </source>
</evidence>
<feature type="transmembrane region" description="Helical" evidence="5">
    <location>
        <begin position="216"/>
        <end position="238"/>
    </location>
</feature>
<dbReference type="InterPro" id="IPR035969">
    <property type="entry name" value="Rab-GAP_TBC_sf"/>
</dbReference>
<proteinExistence type="inferred from homology"/>
<dbReference type="GO" id="GO:0008253">
    <property type="term" value="F:5'-nucleotidase activity"/>
    <property type="evidence" value="ECO:0007669"/>
    <property type="project" value="TreeGrafter"/>
</dbReference>
<sequence length="779" mass="88954">MLSKRKSLNDDLIIWHGMTKQNISTAVRSGLPFAVRRRKVWLDIVAAEVQKKSKSIVAQNFAFSTRSALLHSLTSEQAPVAEEESSFVHVDFETRVKEIMEALPHDLPIRIDRYNASIIQHLCRIVASEMKTNVEATKILSFILYREQISSNRRPCIPTGAEAWSIYRDVLESCINHRAPSIYKHFVSLDVSRDFVWQLFKVCLTDRLPLVLRVRIVDWVLVSGCVVLVSVMLSYVLWRQEAFLTSITAAEVVEHVRSSQKAWLKDDELEAFWQRCVENHNHNFLSVYVNMTSLMRLKNISMGRQRVTQLPILRQFQEEIYSHRNYSWIGFDVDHTLVEYKLPILLKASFDDAVKELQQSFIGLRAIQSATWIPEIAQRGIAIDTNRGNFLHIAEDGTIQRAYHGSHEVSYYSINMLYGVFGKQDLAALGSTRLIYLYTAADIIFAPLYAWIVDAFDSGVIVAEEMGASLYVVPDIDEDRVMENPNDPFLANRTAYISLSTFAQRAARSYYANTFWKTICSTPEVLIQPNIEIRDVLESLRSTHHKQLFVLTNGSWTHCNEVMKVAIGKDWVSFFDLIVTEAKKEIFFDELNDMPFMEVDPGTVVRAQKRVVLSLERGRIYAGGNVHTLMKFFNTEKGELTDVILPPRICYFGDHVLQDVMLPAKNGTGWDLVAIIKEINNVFLPPDKDEQWSLTDWLFPFLSREAAQSHPDVYGAFFFLGRTGTASYLGKQVCDTATLCLPSVAKLARRQVVLKLSMLQQGMSRYSTSNDIKIHVATM</sequence>
<dbReference type="SUPFAM" id="SSF47923">
    <property type="entry name" value="Ypt/Rab-GAP domain of gyp1p"/>
    <property type="match status" value="1"/>
</dbReference>
<name>A0AAD5LKN9_PYTIN</name>
<dbReference type="InterPro" id="IPR036412">
    <property type="entry name" value="HAD-like_sf"/>
</dbReference>
<dbReference type="GO" id="GO:0046872">
    <property type="term" value="F:metal ion binding"/>
    <property type="evidence" value="ECO:0007669"/>
    <property type="project" value="UniProtKB-KW"/>
</dbReference>
<dbReference type="SUPFAM" id="SSF56784">
    <property type="entry name" value="HAD-like"/>
    <property type="match status" value="1"/>
</dbReference>
<evidence type="ECO:0000256" key="1">
    <source>
        <dbReference type="ARBA" id="ARBA00009589"/>
    </source>
</evidence>
<keyword evidence="4" id="KW-0460">Magnesium</keyword>
<gene>
    <name evidence="7" type="ORF">P43SY_007803</name>
</gene>
<keyword evidence="8" id="KW-1185">Reference proteome</keyword>
<dbReference type="EMBL" id="JAKCXM010000116">
    <property type="protein sequence ID" value="KAJ0401869.1"/>
    <property type="molecule type" value="Genomic_DNA"/>
</dbReference>
<dbReference type="Proteomes" id="UP001209570">
    <property type="component" value="Unassembled WGS sequence"/>
</dbReference>
<dbReference type="Gene3D" id="3.40.50.1000">
    <property type="entry name" value="HAD superfamily/HAD-like"/>
    <property type="match status" value="1"/>
</dbReference>
<keyword evidence="3" id="KW-0378">Hydrolase</keyword>
<evidence type="ECO:0000313" key="8">
    <source>
        <dbReference type="Proteomes" id="UP001209570"/>
    </source>
</evidence>
<organism evidence="7 8">
    <name type="scientific">Pythium insidiosum</name>
    <name type="common">Pythiosis disease agent</name>
    <dbReference type="NCBI Taxonomy" id="114742"/>
    <lineage>
        <taxon>Eukaryota</taxon>
        <taxon>Sar</taxon>
        <taxon>Stramenopiles</taxon>
        <taxon>Oomycota</taxon>
        <taxon>Peronosporomycetes</taxon>
        <taxon>Pythiales</taxon>
        <taxon>Pythiaceae</taxon>
        <taxon>Pythium</taxon>
    </lineage>
</organism>
<evidence type="ECO:0000256" key="5">
    <source>
        <dbReference type="SAM" id="Phobius"/>
    </source>
</evidence>